<evidence type="ECO:0000256" key="4">
    <source>
        <dbReference type="ARBA" id="ARBA00023186"/>
    </source>
</evidence>
<proteinExistence type="predicted"/>
<dbReference type="SUPFAM" id="SSF46565">
    <property type="entry name" value="Chaperone J-domain"/>
    <property type="match status" value="1"/>
</dbReference>
<evidence type="ECO:0000256" key="3">
    <source>
        <dbReference type="ARBA" id="ARBA00022490"/>
    </source>
</evidence>
<dbReference type="GO" id="GO:0005737">
    <property type="term" value="C:cytoplasm"/>
    <property type="evidence" value="ECO:0007669"/>
    <property type="project" value="UniProtKB-SubCell"/>
</dbReference>
<dbReference type="PANTHER" id="PTHR44313:SF1">
    <property type="entry name" value="DNAJ HOMOLOG SUBFAMILY C MEMBER 17"/>
    <property type="match status" value="1"/>
</dbReference>
<evidence type="ECO:0000256" key="2">
    <source>
        <dbReference type="ARBA" id="ARBA00004496"/>
    </source>
</evidence>
<dbReference type="SMART" id="SM00271">
    <property type="entry name" value="DnaJ"/>
    <property type="match status" value="1"/>
</dbReference>
<evidence type="ECO:0000259" key="7">
    <source>
        <dbReference type="PROSITE" id="PS50076"/>
    </source>
</evidence>
<comment type="subcellular location">
    <subcellularLocation>
        <location evidence="2">Cytoplasm</location>
    </subcellularLocation>
    <subcellularLocation>
        <location evidence="1">Nucleus</location>
    </subcellularLocation>
</comment>
<dbReference type="EMBL" id="HBNR01049467">
    <property type="protein sequence ID" value="CAE4612548.1"/>
    <property type="molecule type" value="Transcribed_RNA"/>
</dbReference>
<keyword evidence="5" id="KW-0539">Nucleus</keyword>
<dbReference type="Gene3D" id="1.10.287.110">
    <property type="entry name" value="DnaJ domain"/>
    <property type="match status" value="1"/>
</dbReference>
<dbReference type="CDD" id="cd06257">
    <property type="entry name" value="DnaJ"/>
    <property type="match status" value="1"/>
</dbReference>
<evidence type="ECO:0000256" key="1">
    <source>
        <dbReference type="ARBA" id="ARBA00004123"/>
    </source>
</evidence>
<evidence type="ECO:0000256" key="6">
    <source>
        <dbReference type="SAM" id="MobiDB-lite"/>
    </source>
</evidence>
<dbReference type="InterPro" id="IPR001623">
    <property type="entry name" value="DnaJ_domain"/>
</dbReference>
<dbReference type="AlphaFoldDB" id="A0A7S4VZG6"/>
<organism evidence="8">
    <name type="scientific">Alexandrium monilatum</name>
    <dbReference type="NCBI Taxonomy" id="311494"/>
    <lineage>
        <taxon>Eukaryota</taxon>
        <taxon>Sar</taxon>
        <taxon>Alveolata</taxon>
        <taxon>Dinophyceae</taxon>
        <taxon>Gonyaulacales</taxon>
        <taxon>Pyrocystaceae</taxon>
        <taxon>Alexandrium</taxon>
    </lineage>
</organism>
<dbReference type="GO" id="GO:0000390">
    <property type="term" value="P:spliceosomal complex disassembly"/>
    <property type="evidence" value="ECO:0007669"/>
    <property type="project" value="TreeGrafter"/>
</dbReference>
<feature type="compositionally biased region" description="Low complexity" evidence="6">
    <location>
        <begin position="238"/>
        <end position="248"/>
    </location>
</feature>
<dbReference type="PROSITE" id="PS50076">
    <property type="entry name" value="DNAJ_2"/>
    <property type="match status" value="1"/>
</dbReference>
<feature type="domain" description="J" evidence="7">
    <location>
        <begin position="13"/>
        <end position="78"/>
    </location>
</feature>
<dbReference type="PANTHER" id="PTHR44313">
    <property type="entry name" value="DNAJ HOMOLOG SUBFAMILY C MEMBER 17"/>
    <property type="match status" value="1"/>
</dbReference>
<feature type="compositionally biased region" description="Low complexity" evidence="6">
    <location>
        <begin position="261"/>
        <end position="270"/>
    </location>
</feature>
<evidence type="ECO:0000313" key="8">
    <source>
        <dbReference type="EMBL" id="CAE4612548.1"/>
    </source>
</evidence>
<keyword evidence="3" id="KW-0963">Cytoplasm</keyword>
<sequence>MVASGGKDDDLGDPYELLGIAEEAGDKEVQAAYRKGSLKCHPDRNPDDAEAAQKFDRLTRAKDLLLNPVERAAVDRQRKTKRDLEERFAQEDAKRRKLREDLEGREEAAARGANAAAARESAQDARRRFVQADTAARIKEREAKLAERQAEVVAEAVEARQSAVEAQLQVRWRDPAAAAGPAAVREALAGFHIRSIELTESGALVQMGSREDALRAVLQCRERKHQLPFRVALASAARRSPARGAPVRQDSGLSSEREEPAAPQAPAGSPCKPARTPSFDDWEASMLSSLQGLAQAQRKARAQA</sequence>
<gene>
    <name evidence="8" type="ORF">AMON00008_LOCUS34563</name>
</gene>
<dbReference type="InterPro" id="IPR036869">
    <property type="entry name" value="J_dom_sf"/>
</dbReference>
<dbReference type="Pfam" id="PF00226">
    <property type="entry name" value="DnaJ"/>
    <property type="match status" value="1"/>
</dbReference>
<feature type="region of interest" description="Disordered" evidence="6">
    <location>
        <begin position="74"/>
        <end position="125"/>
    </location>
</feature>
<dbReference type="PRINTS" id="PR00625">
    <property type="entry name" value="JDOMAIN"/>
</dbReference>
<accession>A0A7S4VZG6</accession>
<dbReference type="InterPro" id="IPR052094">
    <property type="entry name" value="Pre-mRNA-splicing_ERAD"/>
</dbReference>
<dbReference type="GO" id="GO:0005681">
    <property type="term" value="C:spliceosomal complex"/>
    <property type="evidence" value="ECO:0007669"/>
    <property type="project" value="TreeGrafter"/>
</dbReference>
<feature type="region of interest" description="Disordered" evidence="6">
    <location>
        <begin position="238"/>
        <end position="283"/>
    </location>
</feature>
<evidence type="ECO:0000256" key="5">
    <source>
        <dbReference type="ARBA" id="ARBA00023242"/>
    </source>
</evidence>
<feature type="compositionally biased region" description="Basic and acidic residues" evidence="6">
    <location>
        <begin position="74"/>
        <end position="109"/>
    </location>
</feature>
<feature type="compositionally biased region" description="Low complexity" evidence="6">
    <location>
        <begin position="110"/>
        <end position="120"/>
    </location>
</feature>
<name>A0A7S4VZG6_9DINO</name>
<keyword evidence="4" id="KW-0143">Chaperone</keyword>
<reference evidence="8" key="1">
    <citation type="submission" date="2021-01" db="EMBL/GenBank/DDBJ databases">
        <authorList>
            <person name="Corre E."/>
            <person name="Pelletier E."/>
            <person name="Niang G."/>
            <person name="Scheremetjew M."/>
            <person name="Finn R."/>
            <person name="Kale V."/>
            <person name="Holt S."/>
            <person name="Cochrane G."/>
            <person name="Meng A."/>
            <person name="Brown T."/>
            <person name="Cohen L."/>
        </authorList>
    </citation>
    <scope>NUCLEOTIDE SEQUENCE</scope>
    <source>
        <strain evidence="8">CCMP3105</strain>
    </source>
</reference>
<protein>
    <recommendedName>
        <fullName evidence="7">J domain-containing protein</fullName>
    </recommendedName>
</protein>